<evidence type="ECO:0000313" key="2">
    <source>
        <dbReference type="Proteomes" id="UP000565078"/>
    </source>
</evidence>
<organism evidence="1 2">
    <name type="scientific">Candidatus Iainarchaeum sp</name>
    <dbReference type="NCBI Taxonomy" id="3101447"/>
    <lineage>
        <taxon>Archaea</taxon>
        <taxon>Candidatus Iainarchaeota</taxon>
        <taxon>Candidatus Iainarchaeia</taxon>
        <taxon>Candidatus Iainarchaeales</taxon>
        <taxon>Candidatus Iainarchaeaceae</taxon>
        <taxon>Candidatus Iainarchaeum</taxon>
    </lineage>
</organism>
<dbReference type="AlphaFoldDB" id="A0A7J4IZU6"/>
<gene>
    <name evidence="1" type="ORF">HA254_01570</name>
</gene>
<evidence type="ECO:0000313" key="1">
    <source>
        <dbReference type="EMBL" id="HIH09337.1"/>
    </source>
</evidence>
<dbReference type="Proteomes" id="UP000565078">
    <property type="component" value="Unassembled WGS sequence"/>
</dbReference>
<sequence>MKRRQWKILSSIMRFQRIYPETLPGTKVGRVRQDKRVELTQIIFRNLITEPSIRLIIMSQQPEKEKVKRIMEIALRKKRGDKGAAAEYLTELWPTIHGCAKGALDKSKLEKEAKQRGFDYIDYASSTHHLVWNPIIDQIGNVILGARNKLQK</sequence>
<reference evidence="2" key="1">
    <citation type="journal article" date="2020" name="bioRxiv">
        <title>A rank-normalized archaeal taxonomy based on genome phylogeny resolves widespread incomplete and uneven classifications.</title>
        <authorList>
            <person name="Rinke C."/>
            <person name="Chuvochina M."/>
            <person name="Mussig A.J."/>
            <person name="Chaumeil P.-A."/>
            <person name="Waite D.W."/>
            <person name="Whitman W.B."/>
            <person name="Parks D.H."/>
            <person name="Hugenholtz P."/>
        </authorList>
    </citation>
    <scope>NUCLEOTIDE SEQUENCE [LARGE SCALE GENOMIC DNA]</scope>
</reference>
<proteinExistence type="predicted"/>
<protein>
    <submittedName>
        <fullName evidence="1">Uncharacterized protein</fullName>
    </submittedName>
</protein>
<name>A0A7J4IZU6_9ARCH</name>
<comment type="caution">
    <text evidence="1">The sequence shown here is derived from an EMBL/GenBank/DDBJ whole genome shotgun (WGS) entry which is preliminary data.</text>
</comment>
<accession>A0A7J4IZU6</accession>
<dbReference type="EMBL" id="DUGC01000030">
    <property type="protein sequence ID" value="HIH09337.1"/>
    <property type="molecule type" value="Genomic_DNA"/>
</dbReference>